<dbReference type="AlphaFoldDB" id="A0A1J6K481"/>
<name>A0A1J6K481_NICAT</name>
<dbReference type="GO" id="GO:0016301">
    <property type="term" value="F:kinase activity"/>
    <property type="evidence" value="ECO:0007669"/>
    <property type="project" value="UniProtKB-KW"/>
</dbReference>
<organism evidence="1 2">
    <name type="scientific">Nicotiana attenuata</name>
    <name type="common">Coyote tobacco</name>
    <dbReference type="NCBI Taxonomy" id="49451"/>
    <lineage>
        <taxon>Eukaryota</taxon>
        <taxon>Viridiplantae</taxon>
        <taxon>Streptophyta</taxon>
        <taxon>Embryophyta</taxon>
        <taxon>Tracheophyta</taxon>
        <taxon>Spermatophyta</taxon>
        <taxon>Magnoliopsida</taxon>
        <taxon>eudicotyledons</taxon>
        <taxon>Gunneridae</taxon>
        <taxon>Pentapetalae</taxon>
        <taxon>asterids</taxon>
        <taxon>lamiids</taxon>
        <taxon>Solanales</taxon>
        <taxon>Solanaceae</taxon>
        <taxon>Nicotianoideae</taxon>
        <taxon>Nicotianeae</taxon>
        <taxon>Nicotiana</taxon>
    </lineage>
</organism>
<sequence>MITLAPTSFTAAKMSLAVPGTPVIPVLQKVTNFVLSIVANPLTGNTDLCPSSYSLSVDRQIIVPGAARLKIFFITIGMSYCITGTIVRGCNTFAPKYD</sequence>
<gene>
    <name evidence="1" type="primary">AKHSDH1_2</name>
    <name evidence="1" type="ORF">A4A49_60437</name>
</gene>
<evidence type="ECO:0000313" key="2">
    <source>
        <dbReference type="Proteomes" id="UP000187609"/>
    </source>
</evidence>
<accession>A0A1J6K481</accession>
<reference evidence="1" key="1">
    <citation type="submission" date="2016-11" db="EMBL/GenBank/DDBJ databases">
        <title>The genome of Nicotiana attenuata.</title>
        <authorList>
            <person name="Xu S."/>
            <person name="Brockmoeller T."/>
            <person name="Gaquerel E."/>
            <person name="Navarro A."/>
            <person name="Kuhl H."/>
            <person name="Gase K."/>
            <person name="Ling Z."/>
            <person name="Zhou W."/>
            <person name="Kreitzer C."/>
            <person name="Stanke M."/>
            <person name="Tang H."/>
            <person name="Lyons E."/>
            <person name="Pandey P."/>
            <person name="Pandey S.P."/>
            <person name="Timmermann B."/>
            <person name="Baldwin I.T."/>
        </authorList>
    </citation>
    <scope>NUCLEOTIDE SEQUENCE [LARGE SCALE GENOMIC DNA]</scope>
    <source>
        <strain evidence="1">UT</strain>
    </source>
</reference>
<evidence type="ECO:0000313" key="1">
    <source>
        <dbReference type="EMBL" id="OIT24866.1"/>
    </source>
</evidence>
<comment type="caution">
    <text evidence="1">The sequence shown here is derived from an EMBL/GenBank/DDBJ whole genome shotgun (WGS) entry which is preliminary data.</text>
</comment>
<feature type="non-terminal residue" evidence="1">
    <location>
        <position position="98"/>
    </location>
</feature>
<dbReference type="EMBL" id="MJEQ01003118">
    <property type="protein sequence ID" value="OIT24866.1"/>
    <property type="molecule type" value="Genomic_DNA"/>
</dbReference>
<dbReference type="Gramene" id="OIT24866">
    <property type="protein sequence ID" value="OIT24866"/>
    <property type="gene ID" value="A4A49_60437"/>
</dbReference>
<dbReference type="Proteomes" id="UP000187609">
    <property type="component" value="Unassembled WGS sequence"/>
</dbReference>
<proteinExistence type="predicted"/>
<keyword evidence="2" id="KW-1185">Reference proteome</keyword>
<protein>
    <submittedName>
        <fullName evidence="1">Bifunctional aspartokinasehomoserine dehydrogenase 1, chloroplastic</fullName>
    </submittedName>
</protein>